<comment type="subcellular location">
    <subcellularLocation>
        <location evidence="1">Membrane</location>
    </subcellularLocation>
</comment>
<evidence type="ECO:0000256" key="9">
    <source>
        <dbReference type="SAM" id="Phobius"/>
    </source>
</evidence>
<evidence type="ECO:0000256" key="2">
    <source>
        <dbReference type="ARBA" id="ARBA00022475"/>
    </source>
</evidence>
<keyword evidence="7 9" id="KW-0472">Membrane</keyword>
<dbReference type="PANTHER" id="PTHR35851:SF1">
    <property type="entry name" value="CELL DIVISION PROTEIN FTSQ"/>
    <property type="match status" value="1"/>
</dbReference>
<keyword evidence="2" id="KW-1003">Cell membrane</keyword>
<dbReference type="InterPro" id="IPR005548">
    <property type="entry name" value="Cell_div_FtsQ/DivIB_C"/>
</dbReference>
<evidence type="ECO:0000256" key="5">
    <source>
        <dbReference type="ARBA" id="ARBA00022692"/>
    </source>
</evidence>
<evidence type="ECO:0000313" key="11">
    <source>
        <dbReference type="EMBL" id="VAW99161.1"/>
    </source>
</evidence>
<dbReference type="AlphaFoldDB" id="A0A3B1A501"/>
<dbReference type="Pfam" id="PF08478">
    <property type="entry name" value="POTRA_1"/>
    <property type="match status" value="1"/>
</dbReference>
<organism evidence="11">
    <name type="scientific">hydrothermal vent metagenome</name>
    <dbReference type="NCBI Taxonomy" id="652676"/>
    <lineage>
        <taxon>unclassified sequences</taxon>
        <taxon>metagenomes</taxon>
        <taxon>ecological metagenomes</taxon>
    </lineage>
</organism>
<feature type="domain" description="POTRA" evidence="10">
    <location>
        <begin position="45"/>
        <end position="114"/>
    </location>
</feature>
<dbReference type="Pfam" id="PF03799">
    <property type="entry name" value="FtsQ_DivIB_C"/>
    <property type="match status" value="1"/>
</dbReference>
<proteinExistence type="inferred from homology"/>
<dbReference type="Gene3D" id="3.40.50.11690">
    <property type="entry name" value="Cell division protein FtsQ/DivIB"/>
    <property type="match status" value="1"/>
</dbReference>
<evidence type="ECO:0000256" key="1">
    <source>
        <dbReference type="ARBA" id="ARBA00004370"/>
    </source>
</evidence>
<dbReference type="Gene3D" id="3.10.20.310">
    <property type="entry name" value="membrane protein fhac"/>
    <property type="match status" value="1"/>
</dbReference>
<dbReference type="InterPro" id="IPR045335">
    <property type="entry name" value="FtsQ_C_sf"/>
</dbReference>
<evidence type="ECO:0000256" key="8">
    <source>
        <dbReference type="ARBA" id="ARBA00023306"/>
    </source>
</evidence>
<dbReference type="InterPro" id="IPR026579">
    <property type="entry name" value="FtsQ"/>
</dbReference>
<evidence type="ECO:0000256" key="6">
    <source>
        <dbReference type="ARBA" id="ARBA00022989"/>
    </source>
</evidence>
<feature type="transmembrane region" description="Helical" evidence="9">
    <location>
        <begin position="21"/>
        <end position="41"/>
    </location>
</feature>
<reference evidence="11" key="1">
    <citation type="submission" date="2018-06" db="EMBL/GenBank/DDBJ databases">
        <authorList>
            <person name="Zhirakovskaya E."/>
        </authorList>
    </citation>
    <scope>NUCLEOTIDE SEQUENCE</scope>
</reference>
<gene>
    <name evidence="11" type="ORF">MNBD_GAMMA22-1450</name>
</gene>
<dbReference type="EMBL" id="UOFS01000039">
    <property type="protein sequence ID" value="VAW99161.1"/>
    <property type="molecule type" value="Genomic_DNA"/>
</dbReference>
<evidence type="ECO:0000256" key="7">
    <source>
        <dbReference type="ARBA" id="ARBA00023136"/>
    </source>
</evidence>
<dbReference type="PANTHER" id="PTHR35851">
    <property type="entry name" value="CELL DIVISION PROTEIN FTSQ"/>
    <property type="match status" value="1"/>
</dbReference>
<evidence type="ECO:0000256" key="3">
    <source>
        <dbReference type="ARBA" id="ARBA00022519"/>
    </source>
</evidence>
<accession>A0A3B1A501</accession>
<evidence type="ECO:0000256" key="4">
    <source>
        <dbReference type="ARBA" id="ARBA00022618"/>
    </source>
</evidence>
<dbReference type="InterPro" id="IPR034746">
    <property type="entry name" value="POTRA"/>
</dbReference>
<dbReference type="PROSITE" id="PS51779">
    <property type="entry name" value="POTRA"/>
    <property type="match status" value="1"/>
</dbReference>
<name>A0A3B1A501_9ZZZZ</name>
<dbReference type="GO" id="GO:0090529">
    <property type="term" value="P:cell septum assembly"/>
    <property type="evidence" value="ECO:0007669"/>
    <property type="project" value="InterPro"/>
</dbReference>
<dbReference type="GO" id="GO:0016020">
    <property type="term" value="C:membrane"/>
    <property type="evidence" value="ECO:0007669"/>
    <property type="project" value="UniProtKB-SubCell"/>
</dbReference>
<sequence>MKTKAIKKNNSDNVWIYNNKRFIVITVAVMIFIILLLQINFNALLPIKKIRAQGEFINVTEKMILDAISVDVHGGYLKVNVHHLQTKIEKLPWVKVAAVRRVWPDSIVVTIKEQKAYAVWKSNSLLNELGEKFEPKSIILNNLPILNGPDNLNVKVMSEYKIIEAQLNTIGLSVDVFHLNARRAINLKLANSIQISLGRSEYQLRLKRFITAFKLSLRKYSENIEYVDMRYTNGFSIKWKENTQAATAENVLRGVLDV</sequence>
<dbReference type="HAMAP" id="MF_00911">
    <property type="entry name" value="FtsQ_subfam"/>
    <property type="match status" value="1"/>
</dbReference>
<keyword evidence="6 9" id="KW-1133">Transmembrane helix</keyword>
<dbReference type="InterPro" id="IPR013685">
    <property type="entry name" value="POTRA_FtsQ_type"/>
</dbReference>
<evidence type="ECO:0000259" key="10">
    <source>
        <dbReference type="PROSITE" id="PS51779"/>
    </source>
</evidence>
<keyword evidence="8" id="KW-0131">Cell cycle</keyword>
<keyword evidence="4 11" id="KW-0132">Cell division</keyword>
<keyword evidence="5 9" id="KW-0812">Transmembrane</keyword>
<protein>
    <submittedName>
        <fullName evidence="11">Cell division protein FtsQ</fullName>
    </submittedName>
</protein>
<keyword evidence="3" id="KW-0997">Cell inner membrane</keyword>